<dbReference type="PRINTS" id="PR00625">
    <property type="entry name" value="JDOMAIN"/>
</dbReference>
<name>A0A1H9DX68_9GAMM</name>
<dbReference type="InterPro" id="IPR023749">
    <property type="entry name" value="DjlA"/>
</dbReference>
<comment type="subunit">
    <text evidence="7">Homodimer.</text>
</comment>
<dbReference type="HAMAP" id="MF_01153">
    <property type="entry name" value="DjlA"/>
    <property type="match status" value="1"/>
</dbReference>
<dbReference type="OrthoDB" id="9782583at2"/>
<comment type="subcellular location">
    <subcellularLocation>
        <location evidence="7">Cell inner membrane</location>
        <topology evidence="7">Single-pass type III membrane protein</topology>
    </subcellularLocation>
</comment>
<dbReference type="FunFam" id="1.10.3680.10:FF:000001">
    <property type="entry name" value="Co-chaperone protein DjlA"/>
    <property type="match status" value="1"/>
</dbReference>
<dbReference type="Pfam" id="PF05099">
    <property type="entry name" value="TerB"/>
    <property type="match status" value="1"/>
</dbReference>
<reference evidence="11" key="1">
    <citation type="submission" date="2016-10" db="EMBL/GenBank/DDBJ databases">
        <authorList>
            <person name="Varghese N."/>
            <person name="Submissions S."/>
        </authorList>
    </citation>
    <scope>NUCLEOTIDE SEQUENCE [LARGE SCALE GENOMIC DNA]</scope>
    <source>
        <strain evidence="11">8N4</strain>
    </source>
</reference>
<dbReference type="NCBIfam" id="NF006948">
    <property type="entry name" value="PRK09430.1"/>
    <property type="match status" value="1"/>
</dbReference>
<comment type="domain">
    <text evidence="7">The transmembrane domain is a dimerization domain.</text>
</comment>
<evidence type="ECO:0000256" key="8">
    <source>
        <dbReference type="SAM" id="Phobius"/>
    </source>
</evidence>
<feature type="transmembrane region" description="Helical" evidence="8">
    <location>
        <begin position="7"/>
        <end position="33"/>
    </location>
</feature>
<dbReference type="InterPro" id="IPR050817">
    <property type="entry name" value="DjlA_DnaK_co-chaperone"/>
</dbReference>
<evidence type="ECO:0000256" key="1">
    <source>
        <dbReference type="ARBA" id="ARBA00022475"/>
    </source>
</evidence>
<keyword evidence="5 7" id="KW-0472">Membrane</keyword>
<dbReference type="RefSeq" id="WP_092672040.1">
    <property type="nucleotide sequence ID" value="NZ_FOGC01000001.1"/>
</dbReference>
<evidence type="ECO:0000256" key="5">
    <source>
        <dbReference type="ARBA" id="ARBA00023136"/>
    </source>
</evidence>
<evidence type="ECO:0000313" key="11">
    <source>
        <dbReference type="Proteomes" id="UP000242515"/>
    </source>
</evidence>
<dbReference type="SMART" id="SM00271">
    <property type="entry name" value="DnaJ"/>
    <property type="match status" value="1"/>
</dbReference>
<dbReference type="InterPro" id="IPR001623">
    <property type="entry name" value="DnaJ_domain"/>
</dbReference>
<evidence type="ECO:0000313" key="10">
    <source>
        <dbReference type="EMBL" id="SEQ18026.1"/>
    </source>
</evidence>
<dbReference type="Pfam" id="PF00226">
    <property type="entry name" value="DnaJ"/>
    <property type="match status" value="1"/>
</dbReference>
<sequence length="270" mass="30119">MRYRGKVIGFLLGLFSGVGFWGIVGGVLLGHLVDTVMSNFAGNFKGTAHSRQNLFFITTFQVMGHLTKSKGRVTEADIQLASTIMDRMQLQGASRQLAQQAFREGKETDFPLRQKLRGFRQACVGRVDLIKIFLEIQIQAALADGELHPNEQQVLYIIAEELGISRQQFELFIRMMTGGSHFGQQGYSQQQGGFRQAPQGPTLQDACSVLGVSPEDDALTIKRAYRKLMSEHHPDKLVAKGLPPEMMTLAKEKAQKIQSAYELIRTQKGF</sequence>
<dbReference type="Gene3D" id="1.10.3680.10">
    <property type="entry name" value="TerB-like"/>
    <property type="match status" value="1"/>
</dbReference>
<evidence type="ECO:0000256" key="4">
    <source>
        <dbReference type="ARBA" id="ARBA00022989"/>
    </source>
</evidence>
<feature type="topological domain" description="Periplasmic" evidence="7">
    <location>
        <begin position="1"/>
        <end position="6"/>
    </location>
</feature>
<dbReference type="InterPro" id="IPR029024">
    <property type="entry name" value="TerB-like"/>
</dbReference>
<keyword evidence="6 7" id="KW-0143">Chaperone</keyword>
<evidence type="ECO:0000256" key="6">
    <source>
        <dbReference type="ARBA" id="ARBA00023186"/>
    </source>
</evidence>
<feature type="domain" description="J" evidence="9">
    <location>
        <begin position="205"/>
        <end position="269"/>
    </location>
</feature>
<evidence type="ECO:0000259" key="9">
    <source>
        <dbReference type="PROSITE" id="PS50076"/>
    </source>
</evidence>
<organism evidence="10 11">
    <name type="scientific">Rosenbergiella nectarea</name>
    <dbReference type="NCBI Taxonomy" id="988801"/>
    <lineage>
        <taxon>Bacteria</taxon>
        <taxon>Pseudomonadati</taxon>
        <taxon>Pseudomonadota</taxon>
        <taxon>Gammaproteobacteria</taxon>
        <taxon>Enterobacterales</taxon>
        <taxon>Erwiniaceae</taxon>
        <taxon>Rosenbergiella</taxon>
    </lineage>
</organism>
<dbReference type="SUPFAM" id="SSF46565">
    <property type="entry name" value="Chaperone J-domain"/>
    <property type="match status" value="1"/>
</dbReference>
<dbReference type="PROSITE" id="PS50076">
    <property type="entry name" value="DNAJ_2"/>
    <property type="match status" value="1"/>
</dbReference>
<gene>
    <name evidence="7" type="primary">djlA</name>
    <name evidence="10" type="ORF">SAMN05216522_101441</name>
</gene>
<dbReference type="CDD" id="cd07316">
    <property type="entry name" value="terB_like_DjlA"/>
    <property type="match status" value="1"/>
</dbReference>
<keyword evidence="11" id="KW-1185">Reference proteome</keyword>
<dbReference type="STRING" id="988801.SAMN05216522_101441"/>
<evidence type="ECO:0000256" key="7">
    <source>
        <dbReference type="HAMAP-Rule" id="MF_01153"/>
    </source>
</evidence>
<dbReference type="GO" id="GO:0051087">
    <property type="term" value="F:protein-folding chaperone binding"/>
    <property type="evidence" value="ECO:0007669"/>
    <property type="project" value="InterPro"/>
</dbReference>
<keyword evidence="4 7" id="KW-1133">Transmembrane helix</keyword>
<dbReference type="PANTHER" id="PTHR24074">
    <property type="entry name" value="CO-CHAPERONE PROTEIN DJLA"/>
    <property type="match status" value="1"/>
</dbReference>
<keyword evidence="1 7" id="KW-1003">Cell membrane</keyword>
<accession>A0A1H9DX68</accession>
<dbReference type="InterPro" id="IPR007791">
    <property type="entry name" value="DjlA_N"/>
</dbReference>
<comment type="function">
    <text evidence="7">Regulatory DnaK co-chaperone. Direct interaction between DnaK and DjlA is needed for the induction of the wcaABCDE operon, involved in the synthesis of a colanic acid polysaccharide capsule, possibly through activation of the RcsB/RcsC phosphotransfer signaling pathway. The colanic acid capsule may help the bacterium survive conditions outside the host.</text>
</comment>
<evidence type="ECO:0000256" key="2">
    <source>
        <dbReference type="ARBA" id="ARBA00022519"/>
    </source>
</evidence>
<evidence type="ECO:0000256" key="3">
    <source>
        <dbReference type="ARBA" id="ARBA00022692"/>
    </source>
</evidence>
<protein>
    <recommendedName>
        <fullName evidence="7">Co-chaperone protein DjlA</fullName>
    </recommendedName>
</protein>
<feature type="topological domain" description="Cytoplasmic" evidence="7">
    <location>
        <begin position="32"/>
        <end position="270"/>
    </location>
</feature>
<dbReference type="AlphaFoldDB" id="A0A1H9DX68"/>
<dbReference type="Gene3D" id="1.10.287.110">
    <property type="entry name" value="DnaJ domain"/>
    <property type="match status" value="1"/>
</dbReference>
<dbReference type="InterPro" id="IPR036869">
    <property type="entry name" value="J_dom_sf"/>
</dbReference>
<keyword evidence="2 7" id="KW-0997">Cell inner membrane</keyword>
<dbReference type="CDD" id="cd06257">
    <property type="entry name" value="DnaJ"/>
    <property type="match status" value="1"/>
</dbReference>
<dbReference type="GO" id="GO:0005886">
    <property type="term" value="C:plasma membrane"/>
    <property type="evidence" value="ECO:0007669"/>
    <property type="project" value="UniProtKB-SubCell"/>
</dbReference>
<dbReference type="Proteomes" id="UP000242515">
    <property type="component" value="Unassembled WGS sequence"/>
</dbReference>
<proteinExistence type="inferred from homology"/>
<keyword evidence="3 7" id="KW-0812">Transmembrane</keyword>
<dbReference type="FunFam" id="1.10.287.110:FF:000011">
    <property type="entry name" value="Co-chaperone protein DjlA"/>
    <property type="match status" value="1"/>
</dbReference>
<dbReference type="EMBL" id="FOGC01000001">
    <property type="protein sequence ID" value="SEQ18026.1"/>
    <property type="molecule type" value="Genomic_DNA"/>
</dbReference>